<keyword evidence="2" id="KW-1185">Reference proteome</keyword>
<gene>
    <name evidence="1" type="ORF">HII17_06865</name>
</gene>
<accession>A0A7Y0Q6X5</accession>
<dbReference type="InterPro" id="IPR014347">
    <property type="entry name" value="Tautomerase/MIF_sf"/>
</dbReference>
<reference evidence="1 2" key="1">
    <citation type="submission" date="2020-04" db="EMBL/GenBank/DDBJ databases">
        <title>Thalassotalea sp. M1531, isolated from the surface of marine red alga.</title>
        <authorList>
            <person name="Pang L."/>
            <person name="Lu D.-C."/>
        </authorList>
    </citation>
    <scope>NUCLEOTIDE SEQUENCE [LARGE SCALE GENOMIC DNA]</scope>
    <source>
        <strain evidence="1 2">M1531</strain>
    </source>
</reference>
<organism evidence="1 2">
    <name type="scientific">Thalassotalea algicola</name>
    <dbReference type="NCBI Taxonomy" id="2716224"/>
    <lineage>
        <taxon>Bacteria</taxon>
        <taxon>Pseudomonadati</taxon>
        <taxon>Pseudomonadota</taxon>
        <taxon>Gammaproteobacteria</taxon>
        <taxon>Alteromonadales</taxon>
        <taxon>Colwelliaceae</taxon>
        <taxon>Thalassotalea</taxon>
    </lineage>
</organism>
<name>A0A7Y0Q6X5_9GAMM</name>
<keyword evidence="1" id="KW-0413">Isomerase</keyword>
<dbReference type="PANTHER" id="PTHR37950:SF1">
    <property type="entry name" value="4-HYDROXYPHENYLACETATE CATABOLISM PROTEIN"/>
    <property type="match status" value="1"/>
</dbReference>
<comment type="caution">
    <text evidence="1">The sequence shown here is derived from an EMBL/GenBank/DDBJ whole genome shotgun (WGS) entry which is preliminary data.</text>
</comment>
<dbReference type="Gene3D" id="3.30.429.10">
    <property type="entry name" value="Macrophage Migration Inhibitory Factor"/>
    <property type="match status" value="1"/>
</dbReference>
<dbReference type="RefSeq" id="WP_169074601.1">
    <property type="nucleotide sequence ID" value="NZ_JABBXH010000002.1"/>
</dbReference>
<evidence type="ECO:0000313" key="2">
    <source>
        <dbReference type="Proteomes" id="UP000568664"/>
    </source>
</evidence>
<dbReference type="Proteomes" id="UP000568664">
    <property type="component" value="Unassembled WGS sequence"/>
</dbReference>
<dbReference type="InterPro" id="IPR004220">
    <property type="entry name" value="5-COMe_2-OHmuconate_Isoase"/>
</dbReference>
<dbReference type="AlphaFoldDB" id="A0A7Y0Q6X5"/>
<dbReference type="GO" id="GO:0008704">
    <property type="term" value="F:5-carboxymethyl-2-hydroxymuconate delta-isomerase activity"/>
    <property type="evidence" value="ECO:0007669"/>
    <property type="project" value="InterPro"/>
</dbReference>
<dbReference type="PANTHER" id="PTHR37950">
    <property type="entry name" value="4-HYDROXYPHENYLACETATE CATABOLISM PROTEIN"/>
    <property type="match status" value="1"/>
</dbReference>
<dbReference type="Pfam" id="PF02962">
    <property type="entry name" value="CHMI"/>
    <property type="match status" value="1"/>
</dbReference>
<sequence length="113" mass="12662">MPHCIIEYSADVESQTSAKTLIGQVQAGALASNLFEPEHIKLRTCCFDHSRIGTSAKGFIHVTARVLSGRTLEQRQHLSNCLLKTLQNMSLQELSLTVEIIEMERESYNKCIV</sequence>
<dbReference type="SUPFAM" id="SSF55331">
    <property type="entry name" value="Tautomerase/MIF"/>
    <property type="match status" value="1"/>
</dbReference>
<evidence type="ECO:0000313" key="1">
    <source>
        <dbReference type="EMBL" id="NMP31277.1"/>
    </source>
</evidence>
<proteinExistence type="predicted"/>
<dbReference type="CDD" id="cd00580">
    <property type="entry name" value="CHMI"/>
    <property type="match status" value="1"/>
</dbReference>
<dbReference type="EMBL" id="JABBXH010000002">
    <property type="protein sequence ID" value="NMP31277.1"/>
    <property type="molecule type" value="Genomic_DNA"/>
</dbReference>
<protein>
    <submittedName>
        <fullName evidence="1">5-carboxymethyl-2-hydroxymuconate Delta-isomerase</fullName>
    </submittedName>
</protein>